<name>A0ABT3NJS1_9GAMM</name>
<sequence>MWQEAKAQAIPEGFVLMPKNPSEKILKAIYDNKNSTANAYRAIIKAQEQGHDS</sequence>
<proteinExistence type="predicted"/>
<comment type="caution">
    <text evidence="1">The sequence shown here is derived from an EMBL/GenBank/DDBJ whole genome shotgun (WGS) entry which is preliminary data.</text>
</comment>
<dbReference type="EMBL" id="JAPEQW010000013">
    <property type="protein sequence ID" value="MCW8039806.1"/>
    <property type="molecule type" value="Genomic_DNA"/>
</dbReference>
<protein>
    <submittedName>
        <fullName evidence="1">Uncharacterized protein</fullName>
    </submittedName>
</protein>
<dbReference type="Proteomes" id="UP001209682">
    <property type="component" value="Unassembled WGS sequence"/>
</dbReference>
<evidence type="ECO:0000313" key="2">
    <source>
        <dbReference type="Proteomes" id="UP001209682"/>
    </source>
</evidence>
<keyword evidence="2" id="KW-1185">Reference proteome</keyword>
<evidence type="ECO:0000313" key="1">
    <source>
        <dbReference type="EMBL" id="MCW8039806.1"/>
    </source>
</evidence>
<organism evidence="1 2">
    <name type="scientific">Acinetobacter entericus</name>
    <dbReference type="NCBI Taxonomy" id="2989714"/>
    <lineage>
        <taxon>Bacteria</taxon>
        <taxon>Pseudomonadati</taxon>
        <taxon>Pseudomonadota</taxon>
        <taxon>Gammaproteobacteria</taxon>
        <taxon>Moraxellales</taxon>
        <taxon>Moraxellaceae</taxon>
        <taxon>Acinetobacter</taxon>
    </lineage>
</organism>
<dbReference type="RefSeq" id="WP_265465235.1">
    <property type="nucleotide sequence ID" value="NZ_JAPEQW010000013.1"/>
</dbReference>
<reference evidence="1 2" key="1">
    <citation type="submission" date="2022-11" db="EMBL/GenBank/DDBJ databases">
        <title>Acinetobacter entericus sp. nov., isolated from the gut of the plastic-eating larvae of the Coleoptera insect Zophobas atratus.</title>
        <authorList>
            <person name="Dong X."/>
            <person name="Yang Y."/>
        </authorList>
    </citation>
    <scope>NUCLEOTIDE SEQUENCE [LARGE SCALE GENOMIC DNA]</scope>
    <source>
        <strain evidence="1 2">BIT-DXN8</strain>
    </source>
</reference>
<gene>
    <name evidence="1" type="ORF">OKC24_11685</name>
</gene>
<accession>A0ABT3NJS1</accession>